<dbReference type="SUPFAM" id="SSF50978">
    <property type="entry name" value="WD40 repeat-like"/>
    <property type="match status" value="1"/>
</dbReference>
<dbReference type="InterPro" id="IPR022033">
    <property type="entry name" value="Rav1p_C"/>
</dbReference>
<evidence type="ECO:0000256" key="1">
    <source>
        <dbReference type="SAM" id="MobiDB-lite"/>
    </source>
</evidence>
<accession>F9WJU5</accession>
<name>F9WJU5_TRYCI</name>
<dbReference type="GO" id="GO:0007035">
    <property type="term" value="P:vacuolar acidification"/>
    <property type="evidence" value="ECO:0007669"/>
    <property type="project" value="TreeGrafter"/>
</dbReference>
<organism evidence="3 4">
    <name type="scientific">Trypanosoma congolense (strain IL3000)</name>
    <dbReference type="NCBI Taxonomy" id="1068625"/>
    <lineage>
        <taxon>Eukaryota</taxon>
        <taxon>Discoba</taxon>
        <taxon>Euglenozoa</taxon>
        <taxon>Kinetoplastea</taxon>
        <taxon>Metakinetoplastina</taxon>
        <taxon>Trypanosomatida</taxon>
        <taxon>Trypanosomatidae</taxon>
        <taxon>Trypanosoma</taxon>
        <taxon>Nannomonas</taxon>
    </lineage>
</organism>
<dbReference type="InterPro" id="IPR036322">
    <property type="entry name" value="WD40_repeat_dom_sf"/>
</dbReference>
<feature type="region of interest" description="Disordered" evidence="1">
    <location>
        <begin position="2056"/>
        <end position="2076"/>
    </location>
</feature>
<dbReference type="PANTHER" id="PTHR13950">
    <property type="entry name" value="RABCONNECTIN-RELATED"/>
    <property type="match status" value="1"/>
</dbReference>
<dbReference type="Proteomes" id="UP000000702">
    <property type="component" value="Unassembled WGS sequence"/>
</dbReference>
<dbReference type="Gene3D" id="2.130.10.10">
    <property type="entry name" value="YVTN repeat-like/Quinoprotein amine dehydrogenase"/>
    <property type="match status" value="2"/>
</dbReference>
<feature type="region of interest" description="Disordered" evidence="1">
    <location>
        <begin position="2238"/>
        <end position="2258"/>
    </location>
</feature>
<dbReference type="Pfam" id="PF12234">
    <property type="entry name" value="Rav1p_C"/>
    <property type="match status" value="1"/>
</dbReference>
<reference evidence="4" key="1">
    <citation type="submission" date="2011-07" db="EMBL/GenBank/DDBJ databases">
        <title>Divergent evolution of antigenic variation in African trypanosomes.</title>
        <authorList>
            <person name="Jackson A.P."/>
            <person name="Berry A."/>
            <person name="Allison H.C."/>
            <person name="Burton P."/>
            <person name="Anderson J."/>
            <person name="Aslett M."/>
            <person name="Brown R."/>
            <person name="Corton N."/>
            <person name="Harris D."/>
            <person name="Hauser H."/>
            <person name="Gamble J."/>
            <person name="Gilderthorp R."/>
            <person name="McQuillan J."/>
            <person name="Quail M.A."/>
            <person name="Sanders M."/>
            <person name="Van Tonder A."/>
            <person name="Ginger M.L."/>
            <person name="Donelson J.E."/>
            <person name="Field M.C."/>
            <person name="Barry J.D."/>
            <person name="Berriman M."/>
            <person name="Hertz-Fowler C."/>
        </authorList>
    </citation>
    <scope>NUCLEOTIDE SEQUENCE [LARGE SCALE GENOMIC DNA]</scope>
    <source>
        <strain evidence="4">IL3000</strain>
    </source>
</reference>
<feature type="region of interest" description="Disordered" evidence="1">
    <location>
        <begin position="50"/>
        <end position="70"/>
    </location>
</feature>
<feature type="domain" description="RAVE complex protein Rav1 C-terminal" evidence="2">
    <location>
        <begin position="999"/>
        <end position="1366"/>
    </location>
</feature>
<reference evidence="3 4" key="2">
    <citation type="journal article" date="2012" name="Proc. Natl. Acad. Sci. U.S.A.">
        <title>Antigenic diversity is generated by distinct evolutionary mechanisms in African trypanosome species.</title>
        <authorList>
            <person name="Jackson A.P."/>
            <person name="Berry A."/>
            <person name="Aslett M."/>
            <person name="Allison H.C."/>
            <person name="Burton P."/>
            <person name="Vavrova-Anderson J."/>
            <person name="Brown R."/>
            <person name="Browne H."/>
            <person name="Corton N."/>
            <person name="Hauser H."/>
            <person name="Gamble J."/>
            <person name="Gilderthorp R."/>
            <person name="Marcello L."/>
            <person name="McQuillan J."/>
            <person name="Otto T.D."/>
            <person name="Quail M.A."/>
            <person name="Sanders M.J."/>
            <person name="van Tonder A."/>
            <person name="Ginger M.L."/>
            <person name="Field M.C."/>
            <person name="Barry J.D."/>
            <person name="Hertz-Fowler C."/>
            <person name="Berriman M."/>
        </authorList>
    </citation>
    <scope>NUCLEOTIDE SEQUENCE [LARGE SCALE GENOMIC DNA]</scope>
    <source>
        <strain evidence="3 4">IL3000</strain>
    </source>
</reference>
<evidence type="ECO:0000313" key="4">
    <source>
        <dbReference type="Proteomes" id="UP000000702"/>
    </source>
</evidence>
<evidence type="ECO:0000259" key="2">
    <source>
        <dbReference type="Pfam" id="PF12234"/>
    </source>
</evidence>
<protein>
    <submittedName>
        <fullName evidence="3">WGS project CAEQ00000000 data, annotated contig 952</fullName>
    </submittedName>
</protein>
<dbReference type="GO" id="GO:0043291">
    <property type="term" value="C:RAVE complex"/>
    <property type="evidence" value="ECO:0007669"/>
    <property type="project" value="TreeGrafter"/>
</dbReference>
<gene>
    <name evidence="3" type="ORF">TCIL3000_0_24100</name>
</gene>
<dbReference type="InterPro" id="IPR015943">
    <property type="entry name" value="WD40/YVTN_repeat-like_dom_sf"/>
</dbReference>
<proteinExistence type="predicted"/>
<sequence>MVFGGVLFPQRCCCISHALGSNGELWTAMIAGRQLLVLCDKNLCASGPLPGAGDEDKRENGGVSPSRTSDRATSLAVCRIRYSDTNGDVRIVVVASGKVTVVCLERLHMQLHYHPVCVSAAEDVRRGAFSAAASDVQMPAYLAWWRPTTAQKTARNVLDAEFVTDNAIVVLCLDEVVLIELQEHKRRGETCEWSGETRLSWRICMSYIKLAVCRVGLYLAVSTQSSIVEIFPLRTRLRSKRGPSKQCVVAAPQPILQTPQQIDAEGQELTSSRPYAPSQLEAADIDAFVWRGASTRLGGDEIVALEWHRVSRRSFLCVTCRDKDSGQLYISFFRVWPYTVMEAPRTRAKVGDLQLNVVVDSESSTSYGIELMLVPAGKVLLSSVSPGVFSSFHVTPSQMHSRCDDPESSVLELLCIEDDGTVVRTNFHFDQQGCACLVRRSNRNSRVVELLGPIQKDFGKIVETKLLPSCSPRGVLFGTLTPYAERLAEARLYRLVLHFQNGMIAKVVVDPTRAAVRVEAFLTLGVDVHPPLITAITVDAVTGPQQLFLGFTRKRVFVIKHVLRSGGMAEASVPAVAPVPEECFQRFVGEFEEVRSNGTHTETKDGGSVDDVEAVKLFMEARCPEKLRMMPALLKACDGDATKLLKQLRTKYALVESPVLRGGTTGHEEKNDAVCQMQRSQFDPTSPRLLMTALQISGLKVASDGIYCRVELSVSDPGRGQCQQHWYIPILMTESSTTGEIDVTARDVFLPAMAPVKCLDVAPLYDTPPCGRLIDVDVMRVDWDASTNALTMHSTVLPHDPPLQLQPLEDMPHRYSPVKFDWAWLVSGDLIVCVMGATNCTPPETVLVVYVLDTLRNIASQATFERELVIHDVAAFFIGDYTGLFVLQHDTKSIVRWRRVTTNIGDTNSSQWKKFVIRDGSEPCEAVVAAAPLWEESGSIGGVENSRASFTRLVCVSPEDGVIKICETSPAQNAQVEKRNKEQAGDTDVVHAPGGATEMENYHPTVMSLLLAMRRTRMVQYGLRCILGLPNGSAGDTTNSESEVPRRIAEALCRNPVNTASGDFPDPVSTEGMHTADAVVRDSSFLCDHATLRAQLEEEESQCDYTAAFGAGIPPELLDDVLSPLMQVSQPGLSSQDQLALLCTVEALRATRLSDVAADPSASRYLFSHKLDQLRRRQRVSVPNMGSFPMGHASFMWAALSDVQQQLLGALFASDNSALPWADVESSGVSFWVRSLHSLRGIAERVAREKFQQNRDVRECALMYCLARRAGVIAALCRTTGNPKLEAFFSRDFSDPKNRAAASTNAYAAVSKNLLEYSAAFFVLAGEARNAAQVLLQRQGNVPLALFVMRLACDDDPSDMVWFMEQRRREAEHCGAMSFWEEACLLWRCGQRRESLMTLARQPPLCAVEAADRFALLTFAGRRGAAEKLPLQETVPLLMRTARLSCATGMKLAALACCREVESWLQQLLKESEGSGKSEKFDTSASTCSKAPPRIVADLNTGTLTFGGFGMDDDEGVPETSPKLDVVVSETCTSGVAGKPVTKKDFPVDHTAVLTLSRELEFLRKKFCSPSGPPVVQEHQKAECSAAANAVLICTARLLIADGSSSPLVGVETHLRKLLECLPSIRQDHSDPENYSCESGGAGLRLVIVALGLVLMSAAARNGDYALASALLGLSTIDDVLMEERAETVTVHTVAVYMRTVYGVLDDVRVLTGQWCQRAELKKEEKVEENQNFDGPETGGNETFSFLFSNPFEDDINRGFNFYQEADKAEREEEEDNEAAHRDTLRTALFSWCAAHLHLCALKELHRETARLRAVLHGPTSTHTLLQMWLLSYLLCRVTLRFNSAADRLMGAVFLIQKTNETGQACPNGIFMEVLLQLRHMIEVLERDVPSISCPPLNPDGTKTLEQQHARYSMLLSLCVTNSDALWQLPVRNTNLSVTVEAALMLLSDATSPHTAEHLLCGRLTQSTTSALRLVEATWLQRYHTSRSYRDQFLVFPPGGRTSAVVSTNRLILQQSDRPVCAVDYDRYSCDAIVWSTAVRVVVRNGCTSVLLKGAESPPEEQVQGTTPRLHPSASAVQRANPSFVEMMFGPVSGEGKPESNNRKMLSNRPSLPLLDGSDVTAHPHLPFFSAPHEDGCIDLYSFTGTRCVKTFDCGSSRAATSVAYSVEGNMFVAGLMDGRVAGWRFDVTPAERAALPLFVYHVLPAGGIRTVTFCGDSQSMVAVAGFSYDTGLSDGCGAQEKESSASPLGEEGIEDLRRPEAQKTVRAGLFGFRKAAFCERSATGYLLILDLVLRPGTYACRELPFIPKHAVYLERLESVVCVAADGAVALYDIWKSRLHTFAPSDKTITCAAVSSYDDIIALGTADGCVLLLHSHGVREAASACHEEFQCAFAEGDAQQVLSSEKCLLSKASTLRLVSEGAPLCDVQSVVFSPSVLLAGLADGKIIAASLMLDSTAANIC</sequence>
<comment type="caution">
    <text evidence="3">The sequence shown here is derived from an EMBL/GenBank/DDBJ whole genome shotgun (WGS) entry which is preliminary data.</text>
</comment>
<dbReference type="InterPro" id="IPR052208">
    <property type="entry name" value="DmX-like/RAVE_component"/>
</dbReference>
<dbReference type="VEuPathDB" id="TriTrypDB:TcIL3000_0_24100"/>
<feature type="region of interest" description="Disordered" evidence="1">
    <location>
        <begin position="976"/>
        <end position="997"/>
    </location>
</feature>
<dbReference type="OMA" id="WAAMSDS"/>
<keyword evidence="4" id="KW-1185">Reference proteome</keyword>
<dbReference type="EMBL" id="CAEQ01002772">
    <property type="protein sequence ID" value="CCD17603.1"/>
    <property type="molecule type" value="Genomic_DNA"/>
</dbReference>
<dbReference type="PANTHER" id="PTHR13950:SF9">
    <property type="entry name" value="RABCONNECTIN-3A"/>
    <property type="match status" value="1"/>
</dbReference>
<evidence type="ECO:0000313" key="3">
    <source>
        <dbReference type="EMBL" id="CCD17603.1"/>
    </source>
</evidence>